<dbReference type="AlphaFoldDB" id="A0A2I2GLB6"/>
<keyword evidence="1" id="KW-1133">Transmembrane helix</keyword>
<dbReference type="EMBL" id="MSFO01000001">
    <property type="protein sequence ID" value="PLB53657.1"/>
    <property type="molecule type" value="Genomic_DNA"/>
</dbReference>
<keyword evidence="1" id="KW-0472">Membrane</keyword>
<evidence type="ECO:0000313" key="2">
    <source>
        <dbReference type="EMBL" id="PLB53657.1"/>
    </source>
</evidence>
<evidence type="ECO:0000256" key="1">
    <source>
        <dbReference type="SAM" id="Phobius"/>
    </source>
</evidence>
<reference evidence="2 3" key="1">
    <citation type="submission" date="2016-12" db="EMBL/GenBank/DDBJ databases">
        <title>The genomes of Aspergillus section Nigri reveals drivers in fungal speciation.</title>
        <authorList>
            <consortium name="DOE Joint Genome Institute"/>
            <person name="Vesth T.C."/>
            <person name="Nybo J."/>
            <person name="Theobald S."/>
            <person name="Brandl J."/>
            <person name="Frisvad J.C."/>
            <person name="Nielsen K.F."/>
            <person name="Lyhne E.K."/>
            <person name="Kogle M.E."/>
            <person name="Kuo A."/>
            <person name="Riley R."/>
            <person name="Clum A."/>
            <person name="Nolan M."/>
            <person name="Lipzen A."/>
            <person name="Salamov A."/>
            <person name="Henrissat B."/>
            <person name="Wiebenga A."/>
            <person name="De Vries R.P."/>
            <person name="Grigoriev I.V."/>
            <person name="Mortensen U.H."/>
            <person name="Andersen M.R."/>
            <person name="Baker S.E."/>
        </authorList>
    </citation>
    <scope>NUCLEOTIDE SEQUENCE [LARGE SCALE GENOMIC DNA]</scope>
    <source>
        <strain evidence="2 3">IBT 23096</strain>
    </source>
</reference>
<dbReference type="RefSeq" id="XP_024708959.1">
    <property type="nucleotide sequence ID" value="XM_024848047.1"/>
</dbReference>
<dbReference type="Proteomes" id="UP000234275">
    <property type="component" value="Unassembled WGS sequence"/>
</dbReference>
<organism evidence="2 3">
    <name type="scientific">Aspergillus steynii IBT 23096</name>
    <dbReference type="NCBI Taxonomy" id="1392250"/>
    <lineage>
        <taxon>Eukaryota</taxon>
        <taxon>Fungi</taxon>
        <taxon>Dikarya</taxon>
        <taxon>Ascomycota</taxon>
        <taxon>Pezizomycotina</taxon>
        <taxon>Eurotiomycetes</taxon>
        <taxon>Eurotiomycetidae</taxon>
        <taxon>Eurotiales</taxon>
        <taxon>Aspergillaceae</taxon>
        <taxon>Aspergillus</taxon>
        <taxon>Aspergillus subgen. Circumdati</taxon>
    </lineage>
</organism>
<name>A0A2I2GLB6_9EURO</name>
<dbReference type="VEuPathDB" id="FungiDB:P170DRAFT_431486"/>
<keyword evidence="3" id="KW-1185">Reference proteome</keyword>
<dbReference type="GeneID" id="36555746"/>
<evidence type="ECO:0000313" key="3">
    <source>
        <dbReference type="Proteomes" id="UP000234275"/>
    </source>
</evidence>
<feature type="transmembrane region" description="Helical" evidence="1">
    <location>
        <begin position="31"/>
        <end position="53"/>
    </location>
</feature>
<keyword evidence="1" id="KW-0812">Transmembrane</keyword>
<gene>
    <name evidence="2" type="ORF">P170DRAFT_431486</name>
</gene>
<sequence>MREILATLTARRRRPQVHWTITTLPLLIYDLYLTGLPLGAWGVIGSLILFAILPAP</sequence>
<accession>A0A2I2GLB6</accession>
<comment type="caution">
    <text evidence="2">The sequence shown here is derived from an EMBL/GenBank/DDBJ whole genome shotgun (WGS) entry which is preliminary data.</text>
</comment>
<protein>
    <submittedName>
        <fullName evidence="2">Uncharacterized protein</fullName>
    </submittedName>
</protein>
<proteinExistence type="predicted"/>